<feature type="transmembrane region" description="Helical" evidence="6">
    <location>
        <begin position="412"/>
        <end position="432"/>
    </location>
</feature>
<organism evidence="7 8">
    <name type="scientific">Cucurbita argyrosperma subsp. sororia</name>
    <dbReference type="NCBI Taxonomy" id="37648"/>
    <lineage>
        <taxon>Eukaryota</taxon>
        <taxon>Viridiplantae</taxon>
        <taxon>Streptophyta</taxon>
        <taxon>Embryophyta</taxon>
        <taxon>Tracheophyta</taxon>
        <taxon>Spermatophyta</taxon>
        <taxon>Magnoliopsida</taxon>
        <taxon>eudicotyledons</taxon>
        <taxon>Gunneridae</taxon>
        <taxon>Pentapetalae</taxon>
        <taxon>rosids</taxon>
        <taxon>fabids</taxon>
        <taxon>Cucurbitales</taxon>
        <taxon>Cucurbitaceae</taxon>
        <taxon>Cucurbiteae</taxon>
        <taxon>Cucurbita</taxon>
    </lineage>
</organism>
<evidence type="ECO:0000313" key="8">
    <source>
        <dbReference type="Proteomes" id="UP000685013"/>
    </source>
</evidence>
<dbReference type="InterPro" id="IPR006043">
    <property type="entry name" value="NCS2"/>
</dbReference>
<evidence type="ECO:0000256" key="1">
    <source>
        <dbReference type="ARBA" id="ARBA00004141"/>
    </source>
</evidence>
<evidence type="ECO:0000256" key="5">
    <source>
        <dbReference type="ARBA" id="ARBA00023136"/>
    </source>
</evidence>
<feature type="transmembrane region" description="Helical" evidence="6">
    <location>
        <begin position="384"/>
        <end position="406"/>
    </location>
</feature>
<evidence type="ECO:0000256" key="3">
    <source>
        <dbReference type="ARBA" id="ARBA00022692"/>
    </source>
</evidence>
<dbReference type="GO" id="GO:0022857">
    <property type="term" value="F:transmembrane transporter activity"/>
    <property type="evidence" value="ECO:0007669"/>
    <property type="project" value="InterPro"/>
</dbReference>
<keyword evidence="3 6" id="KW-0812">Transmembrane</keyword>
<evidence type="ECO:0000313" key="7">
    <source>
        <dbReference type="EMBL" id="KAG6608420.1"/>
    </source>
</evidence>
<sequence>MANKPAEDPVQPHPVKEQLPGIQYCINSPPPWPEAFMLGFQHYVLTLGFSVLIPSLIVPQMGGSDAEKAKVIQTLLFVSGLNTLFQSLFGTRLPVVVVGSYAYLVPTISIVLAKRYASLTDPQDRFIQTMQGIQGALIVASCFQMVMGFLGFWRNTVRFLSPLSVVPCVTFTGLGLYHLGFPMVAKCIEIGLPGLIIYLPHLLKTKKPIYDRYAVLFSIAIIWLYAQLLTSSTVYNHKPTNTQKSCRTDRTGLLSTAPWIYIPYPFQWGGPTFNAGESFAMMAASVVSLFEVKLQALHLFHLLAIVPSSCLDSDIKMLQSTGTFFATSRYGSATPVPASIISRGSGWLGVGVLLNGVFGSVTGTCASVENAGLLALTRVGSRRVIQISAGFMIFFSVFGKFGALFASIPLPIIAALYCIFFGYVSSSGLGFLQFCNLNSFRTKFILGCSFFLGLSIPQYFREYYRQDFKSEHIYSGHGWFNDVVVVIFMSHATVASVVALILDCTLFRENDATRKDSGLHWWEKFCLYSSDVRNDEFYALPFCLNKLFPSL</sequence>
<dbReference type="EMBL" id="JAGKQH010000001">
    <property type="protein sequence ID" value="KAG6608420.1"/>
    <property type="molecule type" value="Genomic_DNA"/>
</dbReference>
<keyword evidence="4 6" id="KW-1133">Transmembrane helix</keyword>
<feature type="transmembrane region" description="Helical" evidence="6">
    <location>
        <begin position="444"/>
        <end position="460"/>
    </location>
</feature>
<comment type="caution">
    <text evidence="7">The sequence shown here is derived from an EMBL/GenBank/DDBJ whole genome shotgun (WGS) entry which is preliminary data.</text>
</comment>
<keyword evidence="8" id="KW-1185">Reference proteome</keyword>
<dbReference type="Pfam" id="PF00860">
    <property type="entry name" value="Xan_ur_permease"/>
    <property type="match status" value="2"/>
</dbReference>
<feature type="transmembrane region" description="Helical" evidence="6">
    <location>
        <begin position="95"/>
        <end position="113"/>
    </location>
</feature>
<gene>
    <name evidence="7" type="primary">NAT10</name>
    <name evidence="7" type="ORF">SDJN03_01762</name>
</gene>
<keyword evidence="5 6" id="KW-0472">Membrane</keyword>
<accession>A0AAV6PBC2</accession>
<proteinExistence type="inferred from homology"/>
<dbReference type="AlphaFoldDB" id="A0AAV6PBC2"/>
<dbReference type="GO" id="GO:0016020">
    <property type="term" value="C:membrane"/>
    <property type="evidence" value="ECO:0007669"/>
    <property type="project" value="UniProtKB-SubCell"/>
</dbReference>
<feature type="transmembrane region" description="Helical" evidence="6">
    <location>
        <begin position="480"/>
        <end position="502"/>
    </location>
</feature>
<feature type="transmembrane region" description="Helical" evidence="6">
    <location>
        <begin position="133"/>
        <end position="153"/>
    </location>
</feature>
<feature type="non-terminal residue" evidence="7">
    <location>
        <position position="1"/>
    </location>
</feature>
<feature type="transmembrane region" description="Helical" evidence="6">
    <location>
        <begin position="40"/>
        <end position="59"/>
    </location>
</feature>
<evidence type="ECO:0000256" key="4">
    <source>
        <dbReference type="ARBA" id="ARBA00022989"/>
    </source>
</evidence>
<feature type="transmembrane region" description="Helical" evidence="6">
    <location>
        <begin position="213"/>
        <end position="235"/>
    </location>
</feature>
<comment type="subcellular location">
    <subcellularLocation>
        <location evidence="1">Membrane</location>
        <topology evidence="1">Multi-pass membrane protein</topology>
    </subcellularLocation>
</comment>
<feature type="transmembrane region" description="Helical" evidence="6">
    <location>
        <begin position="159"/>
        <end position="177"/>
    </location>
</feature>
<dbReference type="PANTHER" id="PTHR11119">
    <property type="entry name" value="XANTHINE-URACIL / VITAMIN C PERMEASE FAMILY MEMBER"/>
    <property type="match status" value="1"/>
</dbReference>
<evidence type="ECO:0000256" key="2">
    <source>
        <dbReference type="ARBA" id="ARBA00008821"/>
    </source>
</evidence>
<protein>
    <submittedName>
        <fullName evidence="7">Nucleobase-ascorbate transporter 10</fullName>
    </submittedName>
</protein>
<name>A0AAV6PBC2_9ROSI</name>
<comment type="similarity">
    <text evidence="2">Belongs to the nucleobase:cation symporter-2 (NCS2) (TC 2.A.40) family.</text>
</comment>
<evidence type="ECO:0000256" key="6">
    <source>
        <dbReference type="SAM" id="Phobius"/>
    </source>
</evidence>
<reference evidence="7 8" key="1">
    <citation type="journal article" date="2021" name="Hortic Res">
        <title>The domestication of Cucurbita argyrosperma as revealed by the genome of its wild relative.</title>
        <authorList>
            <person name="Barrera-Redondo J."/>
            <person name="Sanchez-de la Vega G."/>
            <person name="Aguirre-Liguori J.A."/>
            <person name="Castellanos-Morales G."/>
            <person name="Gutierrez-Guerrero Y.T."/>
            <person name="Aguirre-Dugua X."/>
            <person name="Aguirre-Planter E."/>
            <person name="Tenaillon M.I."/>
            <person name="Lira-Saade R."/>
            <person name="Eguiarte L.E."/>
        </authorList>
    </citation>
    <scope>NUCLEOTIDE SEQUENCE [LARGE SCALE GENOMIC DNA]</scope>
    <source>
        <strain evidence="7">JBR-2021</strain>
    </source>
</reference>
<dbReference type="Proteomes" id="UP000685013">
    <property type="component" value="Chromosome 1"/>
</dbReference>